<dbReference type="GO" id="GO:0000272">
    <property type="term" value="P:polysaccharide catabolic process"/>
    <property type="evidence" value="ECO:0007669"/>
    <property type="project" value="InterPro"/>
</dbReference>
<feature type="active site" description="Charge relay system" evidence="8 9">
    <location>
        <position position="278"/>
    </location>
</feature>
<dbReference type="OrthoDB" id="9798386at2"/>
<gene>
    <name evidence="13" type="ORF">BS1321_16280</name>
</gene>
<evidence type="ECO:0000256" key="5">
    <source>
        <dbReference type="ARBA" id="ARBA00022729"/>
    </source>
</evidence>
<dbReference type="CDD" id="cd07474">
    <property type="entry name" value="Peptidases_S8_subtilisin_Vpr-like"/>
    <property type="match status" value="1"/>
</dbReference>
<dbReference type="Proteomes" id="UP000214618">
    <property type="component" value="Chromosome"/>
</dbReference>
<dbReference type="GeneID" id="56474319"/>
<dbReference type="InterPro" id="IPR002105">
    <property type="entry name" value="Dockerin_1_rpt"/>
</dbReference>
<dbReference type="GO" id="GO:0006508">
    <property type="term" value="P:proteolysis"/>
    <property type="evidence" value="ECO:0007669"/>
    <property type="project" value="UniProtKB-KW"/>
</dbReference>
<dbReference type="Pfam" id="PF00404">
    <property type="entry name" value="Dockerin_1"/>
    <property type="match status" value="1"/>
</dbReference>
<evidence type="ECO:0000313" key="14">
    <source>
        <dbReference type="Proteomes" id="UP000214618"/>
    </source>
</evidence>
<evidence type="ECO:0000256" key="2">
    <source>
        <dbReference type="ARBA" id="ARBA00022512"/>
    </source>
</evidence>
<feature type="active site" description="Charge relay system" evidence="8 9">
    <location>
        <position position="224"/>
    </location>
</feature>
<dbReference type="SUPFAM" id="SSF63446">
    <property type="entry name" value="Type I dockerin domain"/>
    <property type="match status" value="1"/>
</dbReference>
<evidence type="ECO:0000256" key="6">
    <source>
        <dbReference type="ARBA" id="ARBA00022801"/>
    </source>
</evidence>
<feature type="chain" id="PRO_5011259167" description="Dockerin domain-containing protein" evidence="11">
    <location>
        <begin position="35"/>
        <end position="1360"/>
    </location>
</feature>
<dbReference type="CDD" id="cd02133">
    <property type="entry name" value="PA_C5a_like"/>
    <property type="match status" value="1"/>
</dbReference>
<sequence length="1360" mass="148514">MKIHSFIKRTAAITLSAGLLLSSANTPFIPYANAANIKAEDVLASLTSEQRKALNKLEMTDNVGLQGFKMEELKKDKEISVIVQFKSKPGKVAVLDANVKGKKLSKKQADDQVVKEHAQFNKDIQSILPSTNLRSKKTGHKITSTFKTVYNGVAMKLPANQVEQLLQSEVVKAVYKDVEFKVDPIAMGEKSAPGTSVESIPYLKIDQLHNEGITGKGIKVGVLDTGIDYNHPDLKDAYKGGYDLVDQDNDPMEATYKDWQASGQPEFSWSGSSYYTSHGTHVAGTIAGQGTNAEVSVKGVAPDVDLYSYRVLGPYGSGSSEGVIAGIEKAVNDGMDVINLSLGSDINDPYDPTSTAINYAVLNDVTAVVAAGNAGSDDYTLGSPGSAALALTVGASDVPMAVSTFNGKIGNKDSIELVSLARHYSDQLKEWEGKSYEVVNVGLGNGSDYSGKDVKGKIALVERGEFALAEKVSNAKQNGAAAVLLYNNVEGQINANLGESVDFVPSFSLTKEAGESIKAQIQAGEANFTFSKYADKQTEGDHLADFSSRGPARETYDMKPEVTAPGVSVLSTVPSYMVDAEHQENYQYAYSRYSGTSMATPHTAGIAALLLQANPQFEPEDIKAVLMNTADPLNGDYSVFEVGAGRVDPYQAVYSGTSFKINDKTFVPGAEELIKVKELTGGLSFDVHYADKKLNLKKSITIENHDKVNKTFSVSVTESNGSNSLKENGVKLDIPSKISVKSEDFKKVTPRLLIPKKAKDGIYEGYITLTNNANSSEQYRIPFSFRTMEDGFNKVEVLNPAYSPSHLNQVAWDPMRTPFVLADFNLRAPMEKMDVVLQDGKTGKDLGLVGTINLDYAYDNVDYGLYAFNGAFYEFTGNSKQPISEEASYVKKPGHYKLKFIGTGTSGKVTTETQHLLIDLDAPSFKSSLDGKSPFIEYKPGQETYPFDIQITDPTIDELKKLGVNIDQSSNSMVYYWGQGGFPSTPIPMDKEGKFVEEIALDESIPALQFRMNGYDMAGNKPATKQYYFVKEGTPVAYTIGEKYEVKTGDTVKATLSLDNLNAVSKAEWNFNGDGDFDRGLDSVELVDAKLHSKFSDKASLTIKDKVVTVQFNEESKALDHAKVVEVTLKVQDDQYTLGAAINPIVSVMDANNQTSSVLKSGYSWKVNPQFSMARGYVTPQGFKNEDGTVTEKRDWSKVGGTVKIFDSEENEFDATSTVEENGQYVFNKLPLSTNAFTIEMKVPGHFATKEKLNSGIGFEHNGELYGQNRWIPALDITAGDVNQDNVIDVLDAIEIQNAWKTKKRAADITFDGMVDAKDMKYVQTNYLKQNEHVDNAPKPKKKYKGKTLESILVELGIQP</sequence>
<comment type="similarity">
    <text evidence="1 9 10">Belongs to the peptidase S8 family.</text>
</comment>
<evidence type="ECO:0000256" key="9">
    <source>
        <dbReference type="PROSITE-ProRule" id="PRU01240"/>
    </source>
</evidence>
<dbReference type="PROSITE" id="PS00136">
    <property type="entry name" value="SUBTILASE_ASP"/>
    <property type="match status" value="1"/>
</dbReference>
<dbReference type="PROSITE" id="PS51892">
    <property type="entry name" value="SUBTILASE"/>
    <property type="match status" value="1"/>
</dbReference>
<dbReference type="InterPro" id="IPR015500">
    <property type="entry name" value="Peptidase_S8_subtilisin-rel"/>
</dbReference>
<dbReference type="InterPro" id="IPR010259">
    <property type="entry name" value="S8pro/Inhibitor_I9"/>
</dbReference>
<evidence type="ECO:0000256" key="7">
    <source>
        <dbReference type="ARBA" id="ARBA00022825"/>
    </source>
</evidence>
<dbReference type="InterPro" id="IPR022398">
    <property type="entry name" value="Peptidase_S8_His-AS"/>
</dbReference>
<evidence type="ECO:0000313" key="13">
    <source>
        <dbReference type="EMBL" id="ASS95331.1"/>
    </source>
</evidence>
<evidence type="ECO:0000256" key="3">
    <source>
        <dbReference type="ARBA" id="ARBA00022525"/>
    </source>
</evidence>
<dbReference type="PROSITE" id="PS51766">
    <property type="entry name" value="DOCKERIN"/>
    <property type="match status" value="1"/>
</dbReference>
<dbReference type="InterPro" id="IPR050131">
    <property type="entry name" value="Peptidase_S8_subtilisin-like"/>
</dbReference>
<reference evidence="13 14" key="1">
    <citation type="submission" date="2016-10" db="EMBL/GenBank/DDBJ databases">
        <title>The whole genome sequencing and assembly of Bacillus simplex DSM 1321 strain.</title>
        <authorList>
            <person name="Park M.-K."/>
            <person name="Lee Y.-J."/>
            <person name="Yi H."/>
            <person name="Bahn Y.-S."/>
            <person name="Kim J.F."/>
            <person name="Lee D.-W."/>
        </authorList>
    </citation>
    <scope>NUCLEOTIDE SEQUENCE [LARGE SCALE GENOMIC DNA]</scope>
    <source>
        <strain evidence="13 14">DSM 1321</strain>
    </source>
</reference>
<proteinExistence type="inferred from homology"/>
<keyword evidence="3" id="KW-0964">Secreted</keyword>
<accession>A0A223EJB4</accession>
<keyword evidence="7 9" id="KW-0720">Serine protease</keyword>
<dbReference type="InterPro" id="IPR034213">
    <property type="entry name" value="S8_Vpr-like"/>
</dbReference>
<dbReference type="PRINTS" id="PR00723">
    <property type="entry name" value="SUBTILISIN"/>
</dbReference>
<dbReference type="GO" id="GO:0004553">
    <property type="term" value="F:hydrolase activity, hydrolyzing O-glycosyl compounds"/>
    <property type="evidence" value="ECO:0007669"/>
    <property type="project" value="InterPro"/>
</dbReference>
<organism evidence="13 14">
    <name type="scientific">Peribacillus simplex NBRC 15720 = DSM 1321</name>
    <dbReference type="NCBI Taxonomy" id="1349754"/>
    <lineage>
        <taxon>Bacteria</taxon>
        <taxon>Bacillati</taxon>
        <taxon>Bacillota</taxon>
        <taxon>Bacilli</taxon>
        <taxon>Bacillales</taxon>
        <taxon>Bacillaceae</taxon>
        <taxon>Peribacillus</taxon>
    </lineage>
</organism>
<dbReference type="InterPro" id="IPR046450">
    <property type="entry name" value="PA_dom_sf"/>
</dbReference>
<dbReference type="SUPFAM" id="SSF52743">
    <property type="entry name" value="Subtilisin-like"/>
    <property type="match status" value="1"/>
</dbReference>
<dbReference type="GO" id="GO:0004252">
    <property type="term" value="F:serine-type endopeptidase activity"/>
    <property type="evidence" value="ECO:0007669"/>
    <property type="project" value="UniProtKB-UniRule"/>
</dbReference>
<keyword evidence="6 9" id="KW-0378">Hydrolase</keyword>
<dbReference type="Pfam" id="PF05922">
    <property type="entry name" value="Inhibitor_I9"/>
    <property type="match status" value="1"/>
</dbReference>
<dbReference type="InterPro" id="IPR036439">
    <property type="entry name" value="Dockerin_dom_sf"/>
</dbReference>
<dbReference type="Pfam" id="PF02225">
    <property type="entry name" value="PA"/>
    <property type="match status" value="1"/>
</dbReference>
<dbReference type="SUPFAM" id="SSF52025">
    <property type="entry name" value="PA domain"/>
    <property type="match status" value="1"/>
</dbReference>
<dbReference type="PROSITE" id="PS00138">
    <property type="entry name" value="SUBTILASE_SER"/>
    <property type="match status" value="1"/>
</dbReference>
<dbReference type="PROSITE" id="PS00137">
    <property type="entry name" value="SUBTILASE_HIS"/>
    <property type="match status" value="1"/>
</dbReference>
<feature type="signal peptide" evidence="11">
    <location>
        <begin position="1"/>
        <end position="34"/>
    </location>
</feature>
<evidence type="ECO:0000256" key="11">
    <source>
        <dbReference type="SAM" id="SignalP"/>
    </source>
</evidence>
<dbReference type="Gene3D" id="3.50.30.30">
    <property type="match status" value="1"/>
</dbReference>
<evidence type="ECO:0000256" key="1">
    <source>
        <dbReference type="ARBA" id="ARBA00011073"/>
    </source>
</evidence>
<dbReference type="InterPro" id="IPR036852">
    <property type="entry name" value="Peptidase_S8/S53_dom_sf"/>
</dbReference>
<dbReference type="InterPro" id="IPR003137">
    <property type="entry name" value="PA_domain"/>
</dbReference>
<protein>
    <recommendedName>
        <fullName evidence="12">Dockerin domain-containing protein</fullName>
    </recommendedName>
</protein>
<dbReference type="EMBL" id="CP017704">
    <property type="protein sequence ID" value="ASS95331.1"/>
    <property type="molecule type" value="Genomic_DNA"/>
</dbReference>
<evidence type="ECO:0000259" key="12">
    <source>
        <dbReference type="PROSITE" id="PS51766"/>
    </source>
</evidence>
<name>A0A223EJB4_9BACI</name>
<feature type="active site" description="Charge relay system" evidence="8 9">
    <location>
        <position position="597"/>
    </location>
</feature>
<dbReference type="RefSeq" id="WP_063236394.1">
    <property type="nucleotide sequence ID" value="NZ_BCVO01000049.1"/>
</dbReference>
<dbReference type="PANTHER" id="PTHR43806">
    <property type="entry name" value="PEPTIDASE S8"/>
    <property type="match status" value="1"/>
</dbReference>
<dbReference type="Gene3D" id="3.40.50.200">
    <property type="entry name" value="Peptidase S8/S53 domain"/>
    <property type="match status" value="1"/>
</dbReference>
<evidence type="ECO:0000256" key="4">
    <source>
        <dbReference type="ARBA" id="ARBA00022670"/>
    </source>
</evidence>
<feature type="domain" description="Dockerin" evidence="12">
    <location>
        <begin position="1275"/>
        <end position="1339"/>
    </location>
</feature>
<dbReference type="InterPro" id="IPR023828">
    <property type="entry name" value="Peptidase_S8_Ser-AS"/>
</dbReference>
<dbReference type="InterPro" id="IPR000209">
    <property type="entry name" value="Peptidase_S8/S53_dom"/>
</dbReference>
<keyword evidence="2" id="KW-0134">Cell wall</keyword>
<keyword evidence="5 11" id="KW-0732">Signal</keyword>
<evidence type="ECO:0000256" key="8">
    <source>
        <dbReference type="PIRSR" id="PIRSR615500-1"/>
    </source>
</evidence>
<keyword evidence="4 9" id="KW-0645">Protease</keyword>
<evidence type="ECO:0000256" key="10">
    <source>
        <dbReference type="RuleBase" id="RU003355"/>
    </source>
</evidence>
<dbReference type="InterPro" id="IPR023827">
    <property type="entry name" value="Peptidase_S8_Asp-AS"/>
</dbReference>
<dbReference type="Gene3D" id="2.60.40.4130">
    <property type="match status" value="1"/>
</dbReference>
<dbReference type="InterPro" id="IPR016134">
    <property type="entry name" value="Dockerin_dom"/>
</dbReference>
<dbReference type="PANTHER" id="PTHR43806:SF65">
    <property type="entry name" value="SERINE PROTEASE APRX"/>
    <property type="match status" value="1"/>
</dbReference>
<dbReference type="Pfam" id="PF00082">
    <property type="entry name" value="Peptidase_S8"/>
    <property type="match status" value="1"/>
</dbReference>